<dbReference type="SUPFAM" id="SSF53474">
    <property type="entry name" value="alpha/beta-Hydrolases"/>
    <property type="match status" value="1"/>
</dbReference>
<dbReference type="PANTHER" id="PTHR48081:SF30">
    <property type="entry name" value="ACETYL-HYDROLASE LIPR-RELATED"/>
    <property type="match status" value="1"/>
</dbReference>
<evidence type="ECO:0000256" key="1">
    <source>
        <dbReference type="ARBA" id="ARBA00010515"/>
    </source>
</evidence>
<dbReference type="PROSITE" id="PS01173">
    <property type="entry name" value="LIPASE_GDXG_HIS"/>
    <property type="match status" value="1"/>
</dbReference>
<proteinExistence type="inferred from homology"/>
<feature type="domain" description="Alpha/beta hydrolase fold-3" evidence="3">
    <location>
        <begin position="72"/>
        <end position="271"/>
    </location>
</feature>
<dbReference type="GO" id="GO:0004806">
    <property type="term" value="F:triacylglycerol lipase activity"/>
    <property type="evidence" value="ECO:0007669"/>
    <property type="project" value="TreeGrafter"/>
</dbReference>
<comment type="similarity">
    <text evidence="1">Belongs to the 'GDXG' lipolytic enzyme family.</text>
</comment>
<dbReference type="Pfam" id="PF07859">
    <property type="entry name" value="Abhydrolase_3"/>
    <property type="match status" value="1"/>
</dbReference>
<accession>A0AAE3DES0</accession>
<dbReference type="AlphaFoldDB" id="A0AAE3DES0"/>
<dbReference type="InterPro" id="IPR002168">
    <property type="entry name" value="Lipase_GDXG_HIS_AS"/>
</dbReference>
<dbReference type="Gene3D" id="3.40.50.1820">
    <property type="entry name" value="alpha/beta hydrolase"/>
    <property type="match status" value="1"/>
</dbReference>
<dbReference type="PANTHER" id="PTHR48081">
    <property type="entry name" value="AB HYDROLASE SUPERFAMILY PROTEIN C4A8.06C"/>
    <property type="match status" value="1"/>
</dbReference>
<dbReference type="InterPro" id="IPR050300">
    <property type="entry name" value="GDXG_lipolytic_enzyme"/>
</dbReference>
<reference evidence="4" key="1">
    <citation type="submission" date="2021-10" db="EMBL/GenBank/DDBJ databases">
        <title>Anaerobic single-cell dispensing facilitates the cultivation of human gut bacteria.</title>
        <authorList>
            <person name="Afrizal A."/>
        </authorList>
    </citation>
    <scope>NUCLEOTIDE SEQUENCE</scope>
    <source>
        <strain evidence="4">CLA-AA-H272</strain>
    </source>
</reference>
<keyword evidence="2 4" id="KW-0378">Hydrolase</keyword>
<dbReference type="RefSeq" id="WP_302927915.1">
    <property type="nucleotide sequence ID" value="NZ_JAJEPW010000006.1"/>
</dbReference>
<evidence type="ECO:0000259" key="3">
    <source>
        <dbReference type="Pfam" id="PF07859"/>
    </source>
</evidence>
<dbReference type="InterPro" id="IPR013094">
    <property type="entry name" value="AB_hydrolase_3"/>
</dbReference>
<organism evidence="4 5">
    <name type="scientific">Brotocaccenecus cirricatena</name>
    <dbReference type="NCBI Taxonomy" id="3064195"/>
    <lineage>
        <taxon>Bacteria</taxon>
        <taxon>Bacillati</taxon>
        <taxon>Bacillota</taxon>
        <taxon>Clostridia</taxon>
        <taxon>Eubacteriales</taxon>
        <taxon>Oscillospiraceae</taxon>
        <taxon>Brotocaccenecus</taxon>
    </lineage>
</organism>
<dbReference type="SUPFAM" id="SSF52777">
    <property type="entry name" value="CoA-dependent acyltransferases"/>
    <property type="match status" value="1"/>
</dbReference>
<dbReference type="InterPro" id="IPR029058">
    <property type="entry name" value="AB_hydrolase_fold"/>
</dbReference>
<protein>
    <submittedName>
        <fullName evidence="4">Alpha/beta hydrolase fold domain-containing protein</fullName>
    </submittedName>
</protein>
<comment type="caution">
    <text evidence="4">The sequence shown here is derived from an EMBL/GenBank/DDBJ whole genome shotgun (WGS) entry which is preliminary data.</text>
</comment>
<keyword evidence="5" id="KW-1185">Reference proteome</keyword>
<sequence>MELHAKLVRSQLSFFKPFVAGLSLEATRKGQDKLGELMTALHRREVLVRDHDFEHFQGAWVMPKDQRRTGVILYLHGGGYTCGSLEYAKGFAAALASECGVRVFCPAYRLAPEHPYPAALDDALESYQYLLKKGYEPGQILLAGESAGGGLIYCLCLRLKQLGMALPCGLVGISPWTDLTGSGDSYRENREKDPSMTPELLQFYAKCYTENPANPLCSPLFGDLTGLPPSLLFVGGDEVMLDDTRALHEKLLAAGCRSSLHIAPERWHAYVLYCLNENMEQDFEAINHFLDRTLSPARSLRWMRLDNAAKIYPAAKRRNWNNFFRLSATLTEPIDVPVLRAALDVTVRRFPSMAVRLRRGVFWYYLEEIPQAPDIQPEKSCPLAHVPFGQVRRCAFRVLVYHNRVAVEFFHAVTDGTGGLIFLKTLVAEYLCQKYGITVPAEKGVLGRLEEPSPQELEDSFLRYAGDVTASRAESTAYHLSGTPEKDGYKNLVTMMVPVDRVRVCARKYGVSVTELLCAAMMQAIADLQAEKVPRRSRRKPVKVLLPVNLRTLFPSRSLRNFASYITPEIDPRTGDYSFSEICAAVHHRMGLENNTHTLRSKFAANVASEKSPVLKVMPLFIKNIAMKAVFNAVGERKSCLCLSNLGAVELPEAMAPYVQRLDFIIGVQAAAPHDCGVVSWNGTMYINCIRSIQEPELELHFYRVLQRLGLPVKVESNRRGRG</sequence>
<name>A0AAE3DES0_9FIRM</name>
<dbReference type="EMBL" id="JAJEPW010000006">
    <property type="protein sequence ID" value="MCC2128554.1"/>
    <property type="molecule type" value="Genomic_DNA"/>
</dbReference>
<dbReference type="Gene3D" id="3.30.559.10">
    <property type="entry name" value="Chloramphenicol acetyltransferase-like domain"/>
    <property type="match status" value="1"/>
</dbReference>
<dbReference type="Gene3D" id="3.30.559.30">
    <property type="entry name" value="Nonribosomal peptide synthetase, condensation domain"/>
    <property type="match status" value="1"/>
</dbReference>
<dbReference type="InterPro" id="IPR023213">
    <property type="entry name" value="CAT-like_dom_sf"/>
</dbReference>
<gene>
    <name evidence="4" type="ORF">LKD37_03290</name>
</gene>
<dbReference type="Proteomes" id="UP001199319">
    <property type="component" value="Unassembled WGS sequence"/>
</dbReference>
<evidence type="ECO:0000313" key="5">
    <source>
        <dbReference type="Proteomes" id="UP001199319"/>
    </source>
</evidence>
<evidence type="ECO:0000256" key="2">
    <source>
        <dbReference type="ARBA" id="ARBA00022801"/>
    </source>
</evidence>
<evidence type="ECO:0000313" key="4">
    <source>
        <dbReference type="EMBL" id="MCC2128554.1"/>
    </source>
</evidence>